<protein>
    <recommendedName>
        <fullName evidence="3">Ig-like domain repeat protein</fullName>
    </recommendedName>
</protein>
<dbReference type="Gene3D" id="2.130.10.10">
    <property type="entry name" value="YVTN repeat-like/Quinoprotein amine dehydrogenase"/>
    <property type="match status" value="1"/>
</dbReference>
<reference evidence="1" key="1">
    <citation type="journal article" date="2014" name="Int. J. Syst. Evol. Microbiol.">
        <title>Complete genome sequence of Corynebacterium casei LMG S-19264T (=DSM 44701T), isolated from a smear-ripened cheese.</title>
        <authorList>
            <consortium name="US DOE Joint Genome Institute (JGI-PGF)"/>
            <person name="Walter F."/>
            <person name="Albersmeier A."/>
            <person name="Kalinowski J."/>
            <person name="Ruckert C."/>
        </authorList>
    </citation>
    <scope>NUCLEOTIDE SEQUENCE</scope>
    <source>
        <strain evidence="1">JCM 4815</strain>
    </source>
</reference>
<dbReference type="InterPro" id="IPR011045">
    <property type="entry name" value="N2O_reductase_N"/>
</dbReference>
<dbReference type="InterPro" id="IPR015943">
    <property type="entry name" value="WD40/YVTN_repeat-like_dom_sf"/>
</dbReference>
<dbReference type="SUPFAM" id="SSF50969">
    <property type="entry name" value="YVTN repeat-like/Quinoprotein amine dehydrogenase"/>
    <property type="match status" value="1"/>
</dbReference>
<evidence type="ECO:0008006" key="3">
    <source>
        <dbReference type="Google" id="ProtNLM"/>
    </source>
</evidence>
<evidence type="ECO:0000313" key="1">
    <source>
        <dbReference type="EMBL" id="GGZ35302.1"/>
    </source>
</evidence>
<reference evidence="1" key="2">
    <citation type="submission" date="2020-09" db="EMBL/GenBank/DDBJ databases">
        <authorList>
            <person name="Sun Q."/>
            <person name="Ohkuma M."/>
        </authorList>
    </citation>
    <scope>NUCLEOTIDE SEQUENCE</scope>
    <source>
        <strain evidence="1">JCM 4815</strain>
    </source>
</reference>
<dbReference type="SUPFAM" id="SSF50974">
    <property type="entry name" value="Nitrous oxide reductase, N-terminal domain"/>
    <property type="match status" value="1"/>
</dbReference>
<gene>
    <name evidence="1" type="ORF">GCM10010365_65160</name>
</gene>
<organism evidence="1 2">
    <name type="scientific">Streptomyces poonensis</name>
    <dbReference type="NCBI Taxonomy" id="68255"/>
    <lineage>
        <taxon>Bacteria</taxon>
        <taxon>Bacillati</taxon>
        <taxon>Actinomycetota</taxon>
        <taxon>Actinomycetes</taxon>
        <taxon>Kitasatosporales</taxon>
        <taxon>Streptomycetaceae</taxon>
        <taxon>Streptomyces</taxon>
    </lineage>
</organism>
<dbReference type="InterPro" id="IPR011044">
    <property type="entry name" value="Quino_amine_DH_bsu"/>
</dbReference>
<accession>A0A918Q8X7</accession>
<dbReference type="EMBL" id="BMVW01000018">
    <property type="protein sequence ID" value="GGZ35302.1"/>
    <property type="molecule type" value="Genomic_DNA"/>
</dbReference>
<keyword evidence="2" id="KW-1185">Reference proteome</keyword>
<dbReference type="AlphaFoldDB" id="A0A918Q8X7"/>
<evidence type="ECO:0000313" key="2">
    <source>
        <dbReference type="Proteomes" id="UP000622166"/>
    </source>
</evidence>
<name>A0A918Q8X7_9ACTN</name>
<comment type="caution">
    <text evidence="1">The sequence shown here is derived from an EMBL/GenBank/DDBJ whole genome shotgun (WGS) entry which is preliminary data.</text>
</comment>
<proteinExistence type="predicted"/>
<sequence length="629" mass="65916">MAAGPASAATVTIGSPAGIVVSGALGRVFIGDDTTDSIVATDYTGERVDSVSGIDGIFDLALSEDGATLYATARGSHEIVALDAATLDVKARYPVATKIGPLYLEATGGKVWFTYEDPTDGHGDLGSVDPAADPAAGTDPVALRQLPHENPGVGGGPYIDSDPSAPGMLAIGGTDFFDMTKDLMAVVDVSGATPRLTAWHDGGYALNYVSDIDLVPGAAQVLVDGTDRHTYANGTFSPAGAYPAGRGADIAPNGLVAQLGPIGDNTVAVHRPGASTPIRTYTADAHALAWAPDSSRIFALVSGPRGYVLKTLTDPAKSVTTLTVDAPATAARAKKLTVTGRASATVPLPSGTRLQITRTDLESPGGKALPAVTLKPDGTYSFTDTPPAGGTVTYKAAWAGDSGHTPVNATDRTEVSRAATALTLNRNGNTYDYGADVSFTAHLGTTYKNRTVEIWADPYGGDKPKKLLKAAKVNSNGNISATVDMTRDTVVSAVFKGDARYKPRTVTSTAYARVKISTAVSRHYKTARIGSTSYYWFHKNTDPLLTTSMTYYKGRKHRFDLQVYAGGKWHSDVSRYFPLGTNGKSAVTLEAPGVTGLRLRMRSAYVNGSSGDNVNSTTYGAWKYLYFSK</sequence>
<dbReference type="Proteomes" id="UP000622166">
    <property type="component" value="Unassembled WGS sequence"/>
</dbReference>